<proteinExistence type="predicted"/>
<evidence type="ECO:0000313" key="3">
    <source>
        <dbReference type="Proteomes" id="UP000762676"/>
    </source>
</evidence>
<dbReference type="InterPro" id="IPR003516">
    <property type="entry name" value="FANCA"/>
</dbReference>
<dbReference type="Pfam" id="PF15865">
    <property type="entry name" value="Fanconi_A_N"/>
    <property type="match status" value="1"/>
</dbReference>
<sequence length="302" mass="34078">MERFLRATCPSCVSLAGSEDHLVLRTPSLAQQIIKISQEASTQQKPLLTQDQRERLFMAMKHIKLSIGRSCFNQDIFTSMLLRCHLPLEVSWNLYRESVIDLSTFLSSQLKRDEGYKVKLSKSLVALCLGSLDTLRLRQEILSDFVVFLQKQAFCNIQTSTGQLEKQVLNSVLEDILKLSAPCTDENLALPSNFLATSTIVEPQTVHRFAIHSLSLILSFNANKSVADCMKSETEWMSSSTSVILQPMIKEFFLCLNYLEVNGILMRALENQSINSVHIFTYLCALYTCFTEAPTSMKGTII</sequence>
<evidence type="ECO:0000313" key="2">
    <source>
        <dbReference type="EMBL" id="GFS21029.1"/>
    </source>
</evidence>
<keyword evidence="3" id="KW-1185">Reference proteome</keyword>
<gene>
    <name evidence="2" type="ORF">ElyMa_005072000</name>
</gene>
<comment type="caution">
    <text evidence="2">The sequence shown here is derived from an EMBL/GenBank/DDBJ whole genome shotgun (WGS) entry which is preliminary data.</text>
</comment>
<dbReference type="GO" id="GO:0036297">
    <property type="term" value="P:interstrand cross-link repair"/>
    <property type="evidence" value="ECO:0007669"/>
    <property type="project" value="InterPro"/>
</dbReference>
<organism evidence="2 3">
    <name type="scientific">Elysia marginata</name>
    <dbReference type="NCBI Taxonomy" id="1093978"/>
    <lineage>
        <taxon>Eukaryota</taxon>
        <taxon>Metazoa</taxon>
        <taxon>Spiralia</taxon>
        <taxon>Lophotrochozoa</taxon>
        <taxon>Mollusca</taxon>
        <taxon>Gastropoda</taxon>
        <taxon>Heterobranchia</taxon>
        <taxon>Euthyneura</taxon>
        <taxon>Panpulmonata</taxon>
        <taxon>Sacoglossa</taxon>
        <taxon>Placobranchoidea</taxon>
        <taxon>Plakobranchidae</taxon>
        <taxon>Elysia</taxon>
    </lineage>
</organism>
<dbReference type="PANTHER" id="PTHR12047:SF2">
    <property type="entry name" value="FANCONI ANEMIA GROUP A PROTEIN"/>
    <property type="match status" value="1"/>
</dbReference>
<name>A0AAV4JDY7_9GAST</name>
<feature type="domain" description="Fanconi anaemia group A protein N-terminal" evidence="1">
    <location>
        <begin position="86"/>
        <end position="298"/>
    </location>
</feature>
<dbReference type="InterPro" id="IPR031729">
    <property type="entry name" value="Fanconi_A_N"/>
</dbReference>
<protein>
    <submittedName>
        <fullName evidence="2">Fanconi anemia group A protein</fullName>
    </submittedName>
</protein>
<dbReference type="GO" id="GO:0043240">
    <property type="term" value="C:Fanconi anaemia nuclear complex"/>
    <property type="evidence" value="ECO:0007669"/>
    <property type="project" value="InterPro"/>
</dbReference>
<dbReference type="PANTHER" id="PTHR12047">
    <property type="entry name" value="FANCONI ANEMIA GROUP A PROTEIN"/>
    <property type="match status" value="1"/>
</dbReference>
<dbReference type="EMBL" id="BMAT01010144">
    <property type="protein sequence ID" value="GFS21029.1"/>
    <property type="molecule type" value="Genomic_DNA"/>
</dbReference>
<accession>A0AAV4JDY7</accession>
<dbReference type="AlphaFoldDB" id="A0AAV4JDY7"/>
<dbReference type="Proteomes" id="UP000762676">
    <property type="component" value="Unassembled WGS sequence"/>
</dbReference>
<reference evidence="2 3" key="1">
    <citation type="journal article" date="2021" name="Elife">
        <title>Chloroplast acquisition without the gene transfer in kleptoplastic sea slugs, Plakobranchus ocellatus.</title>
        <authorList>
            <person name="Maeda T."/>
            <person name="Takahashi S."/>
            <person name="Yoshida T."/>
            <person name="Shimamura S."/>
            <person name="Takaki Y."/>
            <person name="Nagai Y."/>
            <person name="Toyoda A."/>
            <person name="Suzuki Y."/>
            <person name="Arimoto A."/>
            <person name="Ishii H."/>
            <person name="Satoh N."/>
            <person name="Nishiyama T."/>
            <person name="Hasebe M."/>
            <person name="Maruyama T."/>
            <person name="Minagawa J."/>
            <person name="Obokata J."/>
            <person name="Shigenobu S."/>
        </authorList>
    </citation>
    <scope>NUCLEOTIDE SEQUENCE [LARGE SCALE GENOMIC DNA]</scope>
</reference>
<evidence type="ECO:0000259" key="1">
    <source>
        <dbReference type="Pfam" id="PF15865"/>
    </source>
</evidence>